<name>A0A6J4U1N0_9ACTN</name>
<protein>
    <recommendedName>
        <fullName evidence="1">N-acetyltransferase domain-containing protein</fullName>
    </recommendedName>
</protein>
<dbReference type="GO" id="GO:0016747">
    <property type="term" value="F:acyltransferase activity, transferring groups other than amino-acyl groups"/>
    <property type="evidence" value="ECO:0007669"/>
    <property type="project" value="InterPro"/>
</dbReference>
<accession>A0A6J4U1N0</accession>
<dbReference type="AlphaFoldDB" id="A0A6J4U1N0"/>
<dbReference type="InterPro" id="IPR000182">
    <property type="entry name" value="GNAT_dom"/>
</dbReference>
<dbReference type="Gene3D" id="3.40.630.30">
    <property type="match status" value="1"/>
</dbReference>
<dbReference type="PROSITE" id="PS51186">
    <property type="entry name" value="GNAT"/>
    <property type="match status" value="1"/>
</dbReference>
<sequence>GRGAGGTAMEALISAAERAGFWKLVSRVFVENAPSRRLLRAAGFREVGVYERHARLDGAWRDVVIVERLLPSDL</sequence>
<gene>
    <name evidence="2" type="ORF">AVDCRST_MAG05-5098</name>
</gene>
<reference evidence="2" key="1">
    <citation type="submission" date="2020-02" db="EMBL/GenBank/DDBJ databases">
        <authorList>
            <person name="Meier V. D."/>
        </authorList>
    </citation>
    <scope>NUCLEOTIDE SEQUENCE</scope>
    <source>
        <strain evidence="2">AVDCRST_MAG05</strain>
    </source>
</reference>
<evidence type="ECO:0000259" key="1">
    <source>
        <dbReference type="PROSITE" id="PS51186"/>
    </source>
</evidence>
<dbReference type="SUPFAM" id="SSF55729">
    <property type="entry name" value="Acyl-CoA N-acyltransferases (Nat)"/>
    <property type="match status" value="1"/>
</dbReference>
<proteinExistence type="predicted"/>
<dbReference type="InterPro" id="IPR016181">
    <property type="entry name" value="Acyl_CoA_acyltransferase"/>
</dbReference>
<organism evidence="2">
    <name type="scientific">uncultured Rubrobacteraceae bacterium</name>
    <dbReference type="NCBI Taxonomy" id="349277"/>
    <lineage>
        <taxon>Bacteria</taxon>
        <taxon>Bacillati</taxon>
        <taxon>Actinomycetota</taxon>
        <taxon>Rubrobacteria</taxon>
        <taxon>Rubrobacterales</taxon>
        <taxon>Rubrobacteraceae</taxon>
        <taxon>environmental samples</taxon>
    </lineage>
</organism>
<feature type="non-terminal residue" evidence="2">
    <location>
        <position position="1"/>
    </location>
</feature>
<dbReference type="EMBL" id="CADCVM010000542">
    <property type="protein sequence ID" value="CAA9538258.1"/>
    <property type="molecule type" value="Genomic_DNA"/>
</dbReference>
<evidence type="ECO:0000313" key="2">
    <source>
        <dbReference type="EMBL" id="CAA9538258.1"/>
    </source>
</evidence>
<feature type="domain" description="N-acetyltransferase" evidence="1">
    <location>
        <begin position="1"/>
        <end position="71"/>
    </location>
</feature>